<dbReference type="CDD" id="cd06170">
    <property type="entry name" value="LuxR_C_like"/>
    <property type="match status" value="1"/>
</dbReference>
<dbReference type="PANTHER" id="PTHR43214">
    <property type="entry name" value="TWO-COMPONENT RESPONSE REGULATOR"/>
    <property type="match status" value="1"/>
</dbReference>
<dbReference type="Proteomes" id="UP000324209">
    <property type="component" value="Chromosome"/>
</dbReference>
<dbReference type="InterPro" id="IPR039420">
    <property type="entry name" value="WalR-like"/>
</dbReference>
<dbReference type="RefSeq" id="WP_149484899.1">
    <property type="nucleotide sequence ID" value="NZ_CP036150.1"/>
</dbReference>
<dbReference type="Pfam" id="PF00196">
    <property type="entry name" value="GerE"/>
    <property type="match status" value="1"/>
</dbReference>
<dbReference type="Gene3D" id="3.40.50.2300">
    <property type="match status" value="1"/>
</dbReference>
<dbReference type="InterPro" id="IPR011006">
    <property type="entry name" value="CheY-like_superfamily"/>
</dbReference>
<evidence type="ECO:0000313" key="6">
    <source>
        <dbReference type="Proteomes" id="UP000324209"/>
    </source>
</evidence>
<dbReference type="PROSITE" id="PS50110">
    <property type="entry name" value="RESPONSE_REGULATORY"/>
    <property type="match status" value="1"/>
</dbReference>
<evidence type="ECO:0000259" key="3">
    <source>
        <dbReference type="PROSITE" id="PS50043"/>
    </source>
</evidence>
<accession>A0A5C1QJX2</accession>
<dbReference type="KEGG" id="ock:EXM22_01965"/>
<dbReference type="InterPro" id="IPR001789">
    <property type="entry name" value="Sig_transdc_resp-reg_receiver"/>
</dbReference>
<evidence type="ECO:0000256" key="1">
    <source>
        <dbReference type="ARBA" id="ARBA00023125"/>
    </source>
</evidence>
<evidence type="ECO:0000259" key="4">
    <source>
        <dbReference type="PROSITE" id="PS50110"/>
    </source>
</evidence>
<sequence>MKTKEIMVSGKDAFIGSIITHTVEQSQLGTICAYCSRGPEALRCIEEMRPNLIILDLFLPGMNGLSILKSIQSRDYHPLILAYCRKLNKMIGVKCAKQGATGLIDYSATYEQAYDCLERVSWGQKIYPEEVWELLRDNDYEKYFQKYTDVTVRQAQILELSARSYTNIEISEMLHLNIKTVEKHKHTVRIKYGLSSVDQLIHFAIRNGIIEREESICS</sequence>
<dbReference type="InterPro" id="IPR036388">
    <property type="entry name" value="WH-like_DNA-bd_sf"/>
</dbReference>
<dbReference type="SMART" id="SM00421">
    <property type="entry name" value="HTH_LUXR"/>
    <property type="match status" value="1"/>
</dbReference>
<dbReference type="InterPro" id="IPR016032">
    <property type="entry name" value="Sig_transdc_resp-reg_C-effctor"/>
</dbReference>
<dbReference type="GO" id="GO:0003677">
    <property type="term" value="F:DNA binding"/>
    <property type="evidence" value="ECO:0007669"/>
    <property type="project" value="UniProtKB-KW"/>
</dbReference>
<dbReference type="SUPFAM" id="SSF52172">
    <property type="entry name" value="CheY-like"/>
    <property type="match status" value="1"/>
</dbReference>
<dbReference type="InterPro" id="IPR000792">
    <property type="entry name" value="Tscrpt_reg_LuxR_C"/>
</dbReference>
<gene>
    <name evidence="5" type="ORF">EXM22_01965</name>
</gene>
<dbReference type="PANTHER" id="PTHR43214:SF43">
    <property type="entry name" value="TWO-COMPONENT RESPONSE REGULATOR"/>
    <property type="match status" value="1"/>
</dbReference>
<dbReference type="GO" id="GO:0006355">
    <property type="term" value="P:regulation of DNA-templated transcription"/>
    <property type="evidence" value="ECO:0007669"/>
    <property type="project" value="InterPro"/>
</dbReference>
<dbReference type="SUPFAM" id="SSF46894">
    <property type="entry name" value="C-terminal effector domain of the bipartite response regulators"/>
    <property type="match status" value="1"/>
</dbReference>
<dbReference type="Gene3D" id="1.10.10.10">
    <property type="entry name" value="Winged helix-like DNA-binding domain superfamily/Winged helix DNA-binding domain"/>
    <property type="match status" value="1"/>
</dbReference>
<dbReference type="CDD" id="cd00156">
    <property type="entry name" value="REC"/>
    <property type="match status" value="1"/>
</dbReference>
<evidence type="ECO:0000256" key="2">
    <source>
        <dbReference type="PROSITE-ProRule" id="PRU00169"/>
    </source>
</evidence>
<proteinExistence type="predicted"/>
<protein>
    <submittedName>
        <fullName evidence="5">Response regulator transcription factor</fullName>
    </submittedName>
</protein>
<keyword evidence="2" id="KW-0597">Phosphoprotein</keyword>
<feature type="domain" description="Response regulatory" evidence="4">
    <location>
        <begin position="5"/>
        <end position="121"/>
    </location>
</feature>
<dbReference type="AlphaFoldDB" id="A0A5C1QJX2"/>
<keyword evidence="1" id="KW-0238">DNA-binding</keyword>
<dbReference type="PROSITE" id="PS50043">
    <property type="entry name" value="HTH_LUXR_2"/>
    <property type="match status" value="1"/>
</dbReference>
<dbReference type="Pfam" id="PF00072">
    <property type="entry name" value="Response_reg"/>
    <property type="match status" value="1"/>
</dbReference>
<organism evidence="5 6">
    <name type="scientific">Oceanispirochaeta crateris</name>
    <dbReference type="NCBI Taxonomy" id="2518645"/>
    <lineage>
        <taxon>Bacteria</taxon>
        <taxon>Pseudomonadati</taxon>
        <taxon>Spirochaetota</taxon>
        <taxon>Spirochaetia</taxon>
        <taxon>Spirochaetales</taxon>
        <taxon>Spirochaetaceae</taxon>
        <taxon>Oceanispirochaeta</taxon>
    </lineage>
</organism>
<feature type="modified residue" description="4-aspartylphosphate" evidence="2">
    <location>
        <position position="56"/>
    </location>
</feature>
<name>A0A5C1QJX2_9SPIO</name>
<keyword evidence="6" id="KW-1185">Reference proteome</keyword>
<dbReference type="EMBL" id="CP036150">
    <property type="protein sequence ID" value="QEN06816.1"/>
    <property type="molecule type" value="Genomic_DNA"/>
</dbReference>
<reference evidence="5 6" key="1">
    <citation type="submission" date="2019-02" db="EMBL/GenBank/DDBJ databases">
        <title>Complete Genome Sequence and Methylome Analysis of free living Spirochaetas.</title>
        <authorList>
            <person name="Fomenkov A."/>
            <person name="Dubinina G."/>
            <person name="Leshcheva N."/>
            <person name="Mikheeva N."/>
            <person name="Grabovich M."/>
            <person name="Vincze T."/>
            <person name="Roberts R.J."/>
        </authorList>
    </citation>
    <scope>NUCLEOTIDE SEQUENCE [LARGE SCALE GENOMIC DNA]</scope>
    <source>
        <strain evidence="5 6">K2</strain>
    </source>
</reference>
<dbReference type="GO" id="GO:0000160">
    <property type="term" value="P:phosphorelay signal transduction system"/>
    <property type="evidence" value="ECO:0007669"/>
    <property type="project" value="InterPro"/>
</dbReference>
<evidence type="ECO:0000313" key="5">
    <source>
        <dbReference type="EMBL" id="QEN06816.1"/>
    </source>
</evidence>
<feature type="domain" description="HTH luxR-type" evidence="3">
    <location>
        <begin position="143"/>
        <end position="208"/>
    </location>
</feature>
<dbReference type="OrthoDB" id="9779069at2"/>